<sequence length="181" mass="18894">MTVSDLSRLALSTGLSLLLAAALVVPAGAQQATDEPLRDGTGQAGMGQEGSEAPLEELEMIPGQVARLQTLDKISARISTIEVPVGGTVAWERLDISVAKCARSSPFERPERAALLKIAERRRGLAPVEVFSGWMFASSPALHAMEHPVYDVLVVDCMSWSAAEGGPAGQGGGSEGAPKTE</sequence>
<gene>
    <name evidence="3" type="ORF">ACFOGJ_09785</name>
</gene>
<keyword evidence="4" id="KW-1185">Reference proteome</keyword>
<dbReference type="RefSeq" id="WP_379899737.1">
    <property type="nucleotide sequence ID" value="NZ_JBHRTR010000023.1"/>
</dbReference>
<proteinExistence type="predicted"/>
<name>A0ABV7KYM5_9PROT</name>
<dbReference type="Pfam" id="PF09923">
    <property type="entry name" value="DUF2155"/>
    <property type="match status" value="1"/>
</dbReference>
<dbReference type="Proteomes" id="UP001595528">
    <property type="component" value="Unassembled WGS sequence"/>
</dbReference>
<reference evidence="4" key="1">
    <citation type="journal article" date="2019" name="Int. J. Syst. Evol. Microbiol.">
        <title>The Global Catalogue of Microorganisms (GCM) 10K type strain sequencing project: providing services to taxonomists for standard genome sequencing and annotation.</title>
        <authorList>
            <consortium name="The Broad Institute Genomics Platform"/>
            <consortium name="The Broad Institute Genome Sequencing Center for Infectious Disease"/>
            <person name="Wu L."/>
            <person name="Ma J."/>
        </authorList>
    </citation>
    <scope>NUCLEOTIDE SEQUENCE [LARGE SCALE GENOMIC DNA]</scope>
    <source>
        <strain evidence="4">KCTC 42964</strain>
    </source>
</reference>
<evidence type="ECO:0000256" key="2">
    <source>
        <dbReference type="SAM" id="SignalP"/>
    </source>
</evidence>
<feature type="region of interest" description="Disordered" evidence="1">
    <location>
        <begin position="31"/>
        <end position="51"/>
    </location>
</feature>
<keyword evidence="2" id="KW-0732">Signal</keyword>
<protein>
    <submittedName>
        <fullName evidence="3">DUF2155 domain-containing protein</fullName>
    </submittedName>
</protein>
<comment type="caution">
    <text evidence="3">The sequence shown here is derived from an EMBL/GenBank/DDBJ whole genome shotgun (WGS) entry which is preliminary data.</text>
</comment>
<evidence type="ECO:0000256" key="1">
    <source>
        <dbReference type="SAM" id="MobiDB-lite"/>
    </source>
</evidence>
<evidence type="ECO:0000313" key="4">
    <source>
        <dbReference type="Proteomes" id="UP001595528"/>
    </source>
</evidence>
<accession>A0ABV7KYM5</accession>
<dbReference type="InterPro" id="IPR019225">
    <property type="entry name" value="DUF2155"/>
</dbReference>
<organism evidence="3 4">
    <name type="scientific">Marinibaculum pumilum</name>
    <dbReference type="NCBI Taxonomy" id="1766165"/>
    <lineage>
        <taxon>Bacteria</taxon>
        <taxon>Pseudomonadati</taxon>
        <taxon>Pseudomonadota</taxon>
        <taxon>Alphaproteobacteria</taxon>
        <taxon>Rhodospirillales</taxon>
        <taxon>Rhodospirillaceae</taxon>
        <taxon>Marinibaculum</taxon>
    </lineage>
</organism>
<dbReference type="EMBL" id="JBHRTR010000023">
    <property type="protein sequence ID" value="MFC3227521.1"/>
    <property type="molecule type" value="Genomic_DNA"/>
</dbReference>
<evidence type="ECO:0000313" key="3">
    <source>
        <dbReference type="EMBL" id="MFC3227521.1"/>
    </source>
</evidence>
<feature type="signal peptide" evidence="2">
    <location>
        <begin position="1"/>
        <end position="32"/>
    </location>
</feature>
<feature type="chain" id="PRO_5047263583" evidence="2">
    <location>
        <begin position="33"/>
        <end position="181"/>
    </location>
</feature>